<evidence type="ECO:0000313" key="3">
    <source>
        <dbReference type="Proteomes" id="UP001215280"/>
    </source>
</evidence>
<accession>A0AAD7NDX4</accession>
<dbReference type="SUPFAM" id="SSF89095">
    <property type="entry name" value="GatB/YqeY motif"/>
    <property type="match status" value="1"/>
</dbReference>
<proteinExistence type="inferred from homology"/>
<keyword evidence="1" id="KW-0496">Mitochondrion</keyword>
<organism evidence="2 3">
    <name type="scientific">Mycena maculata</name>
    <dbReference type="NCBI Taxonomy" id="230809"/>
    <lineage>
        <taxon>Eukaryota</taxon>
        <taxon>Fungi</taxon>
        <taxon>Dikarya</taxon>
        <taxon>Basidiomycota</taxon>
        <taxon>Agaricomycotina</taxon>
        <taxon>Agaricomycetes</taxon>
        <taxon>Agaricomycetidae</taxon>
        <taxon>Agaricales</taxon>
        <taxon>Marasmiineae</taxon>
        <taxon>Mycenaceae</taxon>
        <taxon>Mycena</taxon>
    </lineage>
</organism>
<comment type="subcellular location">
    <subcellularLocation>
        <location evidence="1">Mitochondrion</location>
    </subcellularLocation>
</comment>
<dbReference type="InterPro" id="IPR042184">
    <property type="entry name" value="YqeY/Aim41_N"/>
</dbReference>
<gene>
    <name evidence="1" type="primary">AIM41</name>
    <name evidence="2" type="ORF">DFH07DRAFT_487260</name>
</gene>
<reference evidence="2" key="1">
    <citation type="submission" date="2023-03" db="EMBL/GenBank/DDBJ databases">
        <title>Massive genome expansion in bonnet fungi (Mycena s.s.) driven by repeated elements and novel gene families across ecological guilds.</title>
        <authorList>
            <consortium name="Lawrence Berkeley National Laboratory"/>
            <person name="Harder C.B."/>
            <person name="Miyauchi S."/>
            <person name="Viragh M."/>
            <person name="Kuo A."/>
            <person name="Thoen E."/>
            <person name="Andreopoulos B."/>
            <person name="Lu D."/>
            <person name="Skrede I."/>
            <person name="Drula E."/>
            <person name="Henrissat B."/>
            <person name="Morin E."/>
            <person name="Kohler A."/>
            <person name="Barry K."/>
            <person name="LaButti K."/>
            <person name="Morin E."/>
            <person name="Salamov A."/>
            <person name="Lipzen A."/>
            <person name="Mereny Z."/>
            <person name="Hegedus B."/>
            <person name="Baldrian P."/>
            <person name="Stursova M."/>
            <person name="Weitz H."/>
            <person name="Taylor A."/>
            <person name="Grigoriev I.V."/>
            <person name="Nagy L.G."/>
            <person name="Martin F."/>
            <person name="Kauserud H."/>
        </authorList>
    </citation>
    <scope>NUCLEOTIDE SEQUENCE</scope>
    <source>
        <strain evidence="2">CBHHK188m</strain>
    </source>
</reference>
<dbReference type="Proteomes" id="UP001215280">
    <property type="component" value="Unassembled WGS sequence"/>
</dbReference>
<dbReference type="GO" id="GO:0005739">
    <property type="term" value="C:mitochondrion"/>
    <property type="evidence" value="ECO:0007669"/>
    <property type="project" value="UniProtKB-SubCell"/>
</dbReference>
<keyword evidence="3" id="KW-1185">Reference proteome</keyword>
<dbReference type="InterPro" id="IPR019004">
    <property type="entry name" value="YqeY/Aim41"/>
</dbReference>
<dbReference type="Pfam" id="PF09424">
    <property type="entry name" value="YqeY"/>
    <property type="match status" value="1"/>
</dbReference>
<dbReference type="InterPro" id="IPR003789">
    <property type="entry name" value="Asn/Gln_tRNA_amidoTrase-B-like"/>
</dbReference>
<comment type="caution">
    <text evidence="2">The sequence shown here is derived from an EMBL/GenBank/DDBJ whole genome shotgun (WGS) entry which is preliminary data.</text>
</comment>
<dbReference type="AlphaFoldDB" id="A0AAD7NDX4"/>
<evidence type="ECO:0000313" key="2">
    <source>
        <dbReference type="EMBL" id="KAJ7755702.1"/>
    </source>
</evidence>
<dbReference type="Gene3D" id="1.10.1510.10">
    <property type="entry name" value="Uncharacterised protein YqeY/AIM41 PF09424, N-terminal domain"/>
    <property type="match status" value="1"/>
</dbReference>
<evidence type="ECO:0000256" key="1">
    <source>
        <dbReference type="RuleBase" id="RU365099"/>
    </source>
</evidence>
<sequence length="188" mass="20711">MAALFRRRSPALQLYRSYSTAQAAPDVRTELTAAVKAAMKASKNFISFVWEIDSRLQSKDVVAATTLRAVLAEVHSADKAANDEKVPSSTIISILRKAAARRSDAAAQFTAAARPDLAEKEILEVNLLSQFLPPLLSEVDVDNHLKKILGGHPSPQKPGIIFKKFYSVVDRSTVDPKMVKKRVERLLD</sequence>
<dbReference type="PANTHER" id="PTHR28055:SF1">
    <property type="entry name" value="ALTERED INHERITANCE OF MITOCHONDRIA PROTEIN 41, MITOCHONDRIAL"/>
    <property type="match status" value="1"/>
</dbReference>
<comment type="similarity">
    <text evidence="1">Belongs to the AIM41 family.</text>
</comment>
<dbReference type="EMBL" id="JARJLG010000063">
    <property type="protein sequence ID" value="KAJ7755702.1"/>
    <property type="molecule type" value="Genomic_DNA"/>
</dbReference>
<dbReference type="GO" id="GO:0016884">
    <property type="term" value="F:carbon-nitrogen ligase activity, with glutamine as amido-N-donor"/>
    <property type="evidence" value="ECO:0007669"/>
    <property type="project" value="UniProtKB-UniRule"/>
</dbReference>
<dbReference type="PANTHER" id="PTHR28055">
    <property type="entry name" value="ALTERED INHERITANCE OF MITOCHONDRIA PROTEIN 41, MITOCHONDRIAL"/>
    <property type="match status" value="1"/>
</dbReference>
<name>A0AAD7NDX4_9AGAR</name>
<protein>
    <recommendedName>
        <fullName evidence="1">Altered inheritance of mitochondria protein 41</fullName>
    </recommendedName>
</protein>